<feature type="region of interest" description="Disordered" evidence="1">
    <location>
        <begin position="73"/>
        <end position="123"/>
    </location>
</feature>
<evidence type="ECO:0000256" key="1">
    <source>
        <dbReference type="SAM" id="MobiDB-lite"/>
    </source>
</evidence>
<accession>G9KIB3</accession>
<proteinExistence type="evidence at transcript level"/>
<sequence>SCGVREHGLPGGRHREDRGGAGQGVQGQRLPPHAQELQSLLLGAVGDPLRERDPSLDQPTGLLQLLHSLPTELPPQGVAHARGPAVQRQPGAAGRTGGGRGRRRVRLRGQRHGRPQARAPHQT</sequence>
<feature type="compositionally biased region" description="Basic residues" evidence="1">
    <location>
        <begin position="100"/>
        <end position="115"/>
    </location>
</feature>
<feature type="region of interest" description="Disordered" evidence="1">
    <location>
        <begin position="1"/>
        <end position="33"/>
    </location>
</feature>
<protein>
    <submittedName>
        <fullName evidence="2">PPPDE peptidase domain containing 1</fullName>
    </submittedName>
</protein>
<feature type="compositionally biased region" description="Basic and acidic residues" evidence="1">
    <location>
        <begin position="1"/>
        <end position="19"/>
    </location>
</feature>
<feature type="non-terminal residue" evidence="2">
    <location>
        <position position="123"/>
    </location>
</feature>
<evidence type="ECO:0000313" key="2">
    <source>
        <dbReference type="EMBL" id="AES04638.1"/>
    </source>
</evidence>
<dbReference type="AlphaFoldDB" id="G9KIB3"/>
<dbReference type="EMBL" id="JP016040">
    <property type="protein sequence ID" value="AES04638.1"/>
    <property type="molecule type" value="mRNA"/>
</dbReference>
<name>G9KIB3_MUSPF</name>
<organism evidence="2">
    <name type="scientific">Mustela putorius furo</name>
    <name type="common">European domestic ferret</name>
    <name type="synonym">Mustela furo</name>
    <dbReference type="NCBI Taxonomy" id="9669"/>
    <lineage>
        <taxon>Eukaryota</taxon>
        <taxon>Metazoa</taxon>
        <taxon>Chordata</taxon>
        <taxon>Craniata</taxon>
        <taxon>Vertebrata</taxon>
        <taxon>Euteleostomi</taxon>
        <taxon>Mammalia</taxon>
        <taxon>Eutheria</taxon>
        <taxon>Laurasiatheria</taxon>
        <taxon>Carnivora</taxon>
        <taxon>Caniformia</taxon>
        <taxon>Musteloidea</taxon>
        <taxon>Mustelidae</taxon>
        <taxon>Mustelinae</taxon>
        <taxon>Mustela</taxon>
    </lineage>
</organism>
<reference evidence="2" key="1">
    <citation type="journal article" date="2013" name="J. Virol.">
        <title>Sequencing, annotation, and characterization of the influenza ferret infectome.</title>
        <authorList>
            <person name="Leon A.J."/>
            <person name="Banner D."/>
            <person name="Xu L."/>
            <person name="Ran L."/>
            <person name="Peng Z."/>
            <person name="Yi K."/>
            <person name="Chen C."/>
            <person name="Xu F."/>
            <person name="Huang J."/>
            <person name="Zhao Z."/>
            <person name="Lin Z."/>
            <person name="Huang S.H."/>
            <person name="Fang Y."/>
            <person name="Kelvin A.A."/>
            <person name="Ross T.M."/>
            <person name="Farooqui A."/>
            <person name="Kelvin D.J."/>
        </authorList>
    </citation>
    <scope>NUCLEOTIDE SEQUENCE</scope>
    <source>
        <tissue evidence="2">Lungs</tissue>
    </source>
</reference>
<feature type="non-terminal residue" evidence="2">
    <location>
        <position position="1"/>
    </location>
</feature>